<evidence type="ECO:0000256" key="5">
    <source>
        <dbReference type="ARBA" id="ARBA00022792"/>
    </source>
</evidence>
<dbReference type="Pfam" id="PF12597">
    <property type="entry name" value="Cox20"/>
    <property type="match status" value="1"/>
</dbReference>
<dbReference type="GO" id="GO:0033617">
    <property type="term" value="P:mitochondrial respiratory chain complex IV assembly"/>
    <property type="evidence" value="ECO:0007669"/>
    <property type="project" value="InterPro"/>
</dbReference>
<evidence type="ECO:0000256" key="9">
    <source>
        <dbReference type="PIRNR" id="PIRNR007871"/>
    </source>
</evidence>
<keyword evidence="12" id="KW-1185">Reference proteome</keyword>
<dbReference type="PANTHER" id="PTHR31586">
    <property type="entry name" value="CYTOCHROME C OXIDASE PROTEIN 20"/>
    <property type="match status" value="1"/>
</dbReference>
<keyword evidence="7 9" id="KW-0496">Mitochondrion</keyword>
<dbReference type="EMBL" id="QLNQ01000020">
    <property type="protein sequence ID" value="RCK65501.1"/>
    <property type="molecule type" value="Genomic_DNA"/>
</dbReference>
<comment type="similarity">
    <text evidence="2 9">Belongs to the COX20 family.</text>
</comment>
<evidence type="ECO:0000256" key="2">
    <source>
        <dbReference type="ARBA" id="ARBA00009575"/>
    </source>
</evidence>
<dbReference type="PANTHER" id="PTHR31586:SF1">
    <property type="entry name" value="CYTOCHROME C OXIDASE ASSEMBLY PROTEIN COX20, MITOCHONDRIAL"/>
    <property type="match status" value="1"/>
</dbReference>
<dbReference type="InterPro" id="IPR022533">
    <property type="entry name" value="Cox20"/>
</dbReference>
<evidence type="ECO:0000256" key="4">
    <source>
        <dbReference type="ARBA" id="ARBA00022692"/>
    </source>
</evidence>
<evidence type="ECO:0000256" key="1">
    <source>
        <dbReference type="ARBA" id="ARBA00004273"/>
    </source>
</evidence>
<evidence type="ECO:0000313" key="11">
    <source>
        <dbReference type="EMBL" id="RCK65501.1"/>
    </source>
</evidence>
<evidence type="ECO:0000256" key="8">
    <source>
        <dbReference type="ARBA" id="ARBA00023136"/>
    </source>
</evidence>
<dbReference type="OrthoDB" id="14603at2759"/>
<evidence type="ECO:0000256" key="6">
    <source>
        <dbReference type="ARBA" id="ARBA00022989"/>
    </source>
</evidence>
<keyword evidence="4" id="KW-0812">Transmembrane</keyword>
<dbReference type="GO" id="GO:0005743">
    <property type="term" value="C:mitochondrial inner membrane"/>
    <property type="evidence" value="ECO:0007669"/>
    <property type="project" value="UniProtKB-SubCell"/>
</dbReference>
<keyword evidence="8 9" id="KW-0472">Membrane</keyword>
<evidence type="ECO:0000256" key="7">
    <source>
        <dbReference type="ARBA" id="ARBA00023128"/>
    </source>
</evidence>
<feature type="compositionally biased region" description="Low complexity" evidence="10">
    <location>
        <begin position="45"/>
        <end position="55"/>
    </location>
</feature>
<gene>
    <name evidence="11" type="primary">COX20</name>
    <name evidence="11" type="ORF">Cantr_01416</name>
</gene>
<feature type="region of interest" description="Disordered" evidence="10">
    <location>
        <begin position="38"/>
        <end position="57"/>
    </location>
</feature>
<reference evidence="11 12" key="1">
    <citation type="submission" date="2018-06" db="EMBL/GenBank/DDBJ databases">
        <title>Whole genome sequencing of Candida tropicalis (genome annotated by CSBL at Korea University).</title>
        <authorList>
            <person name="Ahn J."/>
        </authorList>
    </citation>
    <scope>NUCLEOTIDE SEQUENCE [LARGE SCALE GENOMIC DNA]</scope>
    <source>
        <strain evidence="11 12">ATCC 20962</strain>
    </source>
</reference>
<proteinExistence type="inferred from homology"/>
<comment type="subcellular location">
    <subcellularLocation>
        <location evidence="1 9">Mitochondrion inner membrane</location>
    </subcellularLocation>
</comment>
<feature type="region of interest" description="Disordered" evidence="10">
    <location>
        <begin position="1"/>
        <end position="28"/>
    </location>
</feature>
<organism evidence="11 12">
    <name type="scientific">Candida viswanathii</name>
    <dbReference type="NCBI Taxonomy" id="5486"/>
    <lineage>
        <taxon>Eukaryota</taxon>
        <taxon>Fungi</taxon>
        <taxon>Dikarya</taxon>
        <taxon>Ascomycota</taxon>
        <taxon>Saccharomycotina</taxon>
        <taxon>Pichiomycetes</taxon>
        <taxon>Debaryomycetaceae</taxon>
        <taxon>Candida/Lodderomyces clade</taxon>
        <taxon>Candida</taxon>
    </lineage>
</organism>
<evidence type="ECO:0000256" key="10">
    <source>
        <dbReference type="SAM" id="MobiDB-lite"/>
    </source>
</evidence>
<dbReference type="Proteomes" id="UP000253472">
    <property type="component" value="Unassembled WGS sequence"/>
</dbReference>
<accession>A0A367YKF1</accession>
<comment type="caution">
    <text evidence="11">The sequence shown here is derived from an EMBL/GenBank/DDBJ whole genome shotgun (WGS) entry which is preliminary data.</text>
</comment>
<sequence>MGWFGTGGSAPPSKVSVVSEFKDEAPAKPQQFLEDLPPKFEDLEPLPQQQQAAQPPREREATLMDAAKQIKLSDFTVDRFIHMPCFREAMITGFQAMGVLGVVTFLIHKNISKSFNWSVGGFFLGNVIGWEQCRSLRRRSFHMVEQAKLEREEKNRKKWSELQNKGDEDLKKFQEFNSREQ</sequence>
<keyword evidence="6" id="KW-1133">Transmembrane helix</keyword>
<evidence type="ECO:0000256" key="3">
    <source>
        <dbReference type="ARBA" id="ARBA00017689"/>
    </source>
</evidence>
<comment type="function">
    <text evidence="9">Involved in the assembly of the cytochrome c oxidase complex.</text>
</comment>
<evidence type="ECO:0000313" key="12">
    <source>
        <dbReference type="Proteomes" id="UP000253472"/>
    </source>
</evidence>
<keyword evidence="5 9" id="KW-0999">Mitochondrion inner membrane</keyword>
<dbReference type="STRING" id="5486.A0A367YKF1"/>
<dbReference type="AlphaFoldDB" id="A0A367YKF1"/>
<protein>
    <recommendedName>
        <fullName evidence="3 9">Cytochrome c oxidase assembly protein COX20, mitochondrial</fullName>
    </recommendedName>
</protein>
<dbReference type="PIRSF" id="PIRSF007871">
    <property type="entry name" value="Cox20"/>
    <property type="match status" value="1"/>
</dbReference>
<name>A0A367YKF1_9ASCO</name>